<dbReference type="Proteomes" id="UP001172457">
    <property type="component" value="Chromosome 2"/>
</dbReference>
<proteinExistence type="predicted"/>
<dbReference type="EMBL" id="JARYMX010000002">
    <property type="protein sequence ID" value="KAJ9559892.1"/>
    <property type="molecule type" value="Genomic_DNA"/>
</dbReference>
<dbReference type="AlphaFoldDB" id="A0AA38WGF2"/>
<gene>
    <name evidence="1" type="ORF">OSB04_005052</name>
</gene>
<evidence type="ECO:0000313" key="1">
    <source>
        <dbReference type="EMBL" id="KAJ9559892.1"/>
    </source>
</evidence>
<evidence type="ECO:0000313" key="2">
    <source>
        <dbReference type="Proteomes" id="UP001172457"/>
    </source>
</evidence>
<name>A0AA38WGF2_9ASTR</name>
<keyword evidence="2" id="KW-1185">Reference proteome</keyword>
<reference evidence="1" key="1">
    <citation type="submission" date="2023-03" db="EMBL/GenBank/DDBJ databases">
        <title>Chromosome-scale reference genome and RAD-based genetic map of yellow starthistle (Centaurea solstitialis) reveal putative structural variation and QTLs associated with invader traits.</title>
        <authorList>
            <person name="Reatini B."/>
            <person name="Cang F.A."/>
            <person name="Jiang Q."/>
            <person name="Mckibben M.T.W."/>
            <person name="Barker M.S."/>
            <person name="Rieseberg L.H."/>
            <person name="Dlugosch K.M."/>
        </authorList>
    </citation>
    <scope>NUCLEOTIDE SEQUENCE</scope>
    <source>
        <strain evidence="1">CAN-66</strain>
        <tissue evidence="1">Leaf</tissue>
    </source>
</reference>
<sequence>MVLTALPISTEALPLALWMVNKGTFRYSYFTMEPIQITKLQPLNVSKKLVATSYQGEAEFLAEISTPGSLIT</sequence>
<accession>A0AA38WGF2</accession>
<comment type="caution">
    <text evidence="1">The sequence shown here is derived from an EMBL/GenBank/DDBJ whole genome shotgun (WGS) entry which is preliminary data.</text>
</comment>
<protein>
    <submittedName>
        <fullName evidence="1">Uncharacterized protein</fullName>
    </submittedName>
</protein>
<organism evidence="1 2">
    <name type="scientific">Centaurea solstitialis</name>
    <name type="common">yellow star-thistle</name>
    <dbReference type="NCBI Taxonomy" id="347529"/>
    <lineage>
        <taxon>Eukaryota</taxon>
        <taxon>Viridiplantae</taxon>
        <taxon>Streptophyta</taxon>
        <taxon>Embryophyta</taxon>
        <taxon>Tracheophyta</taxon>
        <taxon>Spermatophyta</taxon>
        <taxon>Magnoliopsida</taxon>
        <taxon>eudicotyledons</taxon>
        <taxon>Gunneridae</taxon>
        <taxon>Pentapetalae</taxon>
        <taxon>asterids</taxon>
        <taxon>campanulids</taxon>
        <taxon>Asterales</taxon>
        <taxon>Asteraceae</taxon>
        <taxon>Carduoideae</taxon>
        <taxon>Cardueae</taxon>
        <taxon>Centaureinae</taxon>
        <taxon>Centaurea</taxon>
    </lineage>
</organism>